<keyword evidence="6 12" id="KW-0460">Magnesium</keyword>
<evidence type="ECO:0000256" key="11">
    <source>
        <dbReference type="ARBA" id="ARBA00045497"/>
    </source>
</evidence>
<dbReference type="InterPro" id="IPR004488">
    <property type="entry name" value="Mg/Co-transport_prot_CorA"/>
</dbReference>
<keyword evidence="14" id="KW-1185">Reference proteome</keyword>
<dbReference type="GO" id="GO:0000287">
    <property type="term" value="F:magnesium ion binding"/>
    <property type="evidence" value="ECO:0007669"/>
    <property type="project" value="TreeGrafter"/>
</dbReference>
<comment type="catalytic activity">
    <reaction evidence="10">
        <text>Mg(2+)(in) = Mg(2+)(out)</text>
        <dbReference type="Rhea" id="RHEA:29827"/>
        <dbReference type="ChEBI" id="CHEBI:18420"/>
    </reaction>
</comment>
<evidence type="ECO:0000256" key="1">
    <source>
        <dbReference type="ARBA" id="ARBA00004651"/>
    </source>
</evidence>
<proteinExistence type="inferred from homology"/>
<dbReference type="NCBIfam" id="TIGR00383">
    <property type="entry name" value="corA"/>
    <property type="match status" value="1"/>
</dbReference>
<evidence type="ECO:0000256" key="8">
    <source>
        <dbReference type="ARBA" id="ARBA00023065"/>
    </source>
</evidence>
<evidence type="ECO:0000313" key="14">
    <source>
        <dbReference type="Proteomes" id="UP000316096"/>
    </source>
</evidence>
<evidence type="ECO:0000256" key="7">
    <source>
        <dbReference type="ARBA" id="ARBA00022989"/>
    </source>
</evidence>
<gene>
    <name evidence="12" type="primary">corA</name>
    <name evidence="13" type="ORF">FB559_7216</name>
</gene>
<dbReference type="GO" id="GO:0005886">
    <property type="term" value="C:plasma membrane"/>
    <property type="evidence" value="ECO:0007669"/>
    <property type="project" value="UniProtKB-SubCell"/>
</dbReference>
<dbReference type="Gene3D" id="1.20.58.340">
    <property type="entry name" value="Magnesium transport protein CorA, transmembrane region"/>
    <property type="match status" value="2"/>
</dbReference>
<keyword evidence="5 12" id="KW-0812">Transmembrane</keyword>
<reference evidence="13 14" key="1">
    <citation type="submission" date="2019-06" db="EMBL/GenBank/DDBJ databases">
        <title>Sequencing the genomes of 1000 actinobacteria strains.</title>
        <authorList>
            <person name="Klenk H.-P."/>
        </authorList>
    </citation>
    <scope>NUCLEOTIDE SEQUENCE [LARGE SCALE GENOMIC DNA]</scope>
    <source>
        <strain evidence="13 14">DSM 102200</strain>
    </source>
</reference>
<name>A0A543CWH8_9ACTN</name>
<dbReference type="GO" id="GO:0050897">
    <property type="term" value="F:cobalt ion binding"/>
    <property type="evidence" value="ECO:0007669"/>
    <property type="project" value="TreeGrafter"/>
</dbReference>
<dbReference type="Proteomes" id="UP000316096">
    <property type="component" value="Unassembled WGS sequence"/>
</dbReference>
<feature type="transmembrane region" description="Helical" evidence="12">
    <location>
        <begin position="280"/>
        <end position="299"/>
    </location>
</feature>
<dbReference type="SUPFAM" id="SSF143865">
    <property type="entry name" value="CorA soluble domain-like"/>
    <property type="match status" value="1"/>
</dbReference>
<comment type="similarity">
    <text evidence="2 12">Belongs to the CorA metal ion transporter (MIT) (TC 1.A.35) family.</text>
</comment>
<keyword evidence="8 12" id="KW-0406">Ion transport</keyword>
<dbReference type="CDD" id="cd12830">
    <property type="entry name" value="MtCorA-like"/>
    <property type="match status" value="1"/>
</dbReference>
<keyword evidence="4 12" id="KW-1003">Cell membrane</keyword>
<comment type="subcellular location">
    <subcellularLocation>
        <location evidence="1">Cell membrane</location>
        <topology evidence="1">Multi-pass membrane protein</topology>
    </subcellularLocation>
    <subcellularLocation>
        <location evidence="12">Membrane</location>
        <topology evidence="12">Multi-pass membrane protein</topology>
    </subcellularLocation>
</comment>
<feature type="transmembrane region" description="Helical" evidence="12">
    <location>
        <begin position="311"/>
        <end position="331"/>
    </location>
</feature>
<dbReference type="InterPro" id="IPR002523">
    <property type="entry name" value="MgTranspt_CorA/ZnTranspt_ZntB"/>
</dbReference>
<dbReference type="EMBL" id="VFOZ01000001">
    <property type="protein sequence ID" value="TQM01457.1"/>
    <property type="molecule type" value="Genomic_DNA"/>
</dbReference>
<accession>A0A543CWH8</accession>
<sequence length="337" mass="37973">MLDPRQPLTRDNVLMIMDCAIYRKGVRDDVQGDLSDALDSAREVGDAFMWIGLHEPTTEEFDQVAGELQLHPLAIEDAVNAHQRPKLERYGDTLFVVVKTLNYVDASSDIEVGEIMLFVGKDFVITVRHGEGAPLKAVRQRLEADKELLHHGPSAVLYTVLDEIVDRYGAIAHEVEIDIIELERRVFSTQRTTVTENIYELKREVLEFRGAEDPLVPVLQDIVKGRVSVAPGTTEYFRDVLDHLLRVDEQVDSHNELLTNVLNAHLAQVGMQQNEDMRKISAWAAILAVPTLVTGAYGMNFTHMPGLTEWWGYPAAVVAIVGICATLYRWFRKSGWL</sequence>
<comment type="function">
    <text evidence="11">Mediates influx of magnesium ions. Alternates between open and closed states. Activated by low cytoplasmic Mg(2+) levels. Inactive when cytoplasmic Mg(2+) levels are high.</text>
</comment>
<dbReference type="Gene3D" id="3.30.460.20">
    <property type="entry name" value="CorA soluble domain-like"/>
    <property type="match status" value="1"/>
</dbReference>
<dbReference type="AlphaFoldDB" id="A0A543CWH8"/>
<evidence type="ECO:0000256" key="9">
    <source>
        <dbReference type="ARBA" id="ARBA00023136"/>
    </source>
</evidence>
<dbReference type="PANTHER" id="PTHR46494:SF1">
    <property type="entry name" value="CORA FAMILY METAL ION TRANSPORTER (EUROFUNG)"/>
    <property type="match status" value="1"/>
</dbReference>
<dbReference type="GO" id="GO:0015087">
    <property type="term" value="F:cobalt ion transmembrane transporter activity"/>
    <property type="evidence" value="ECO:0007669"/>
    <property type="project" value="UniProtKB-UniRule"/>
</dbReference>
<evidence type="ECO:0000256" key="4">
    <source>
        <dbReference type="ARBA" id="ARBA00022475"/>
    </source>
</evidence>
<comment type="caution">
    <text evidence="13">The sequence shown here is derived from an EMBL/GenBank/DDBJ whole genome shotgun (WGS) entry which is preliminary data.</text>
</comment>
<organism evidence="13 14">
    <name type="scientific">Actinoallomurus bryophytorum</name>
    <dbReference type="NCBI Taxonomy" id="1490222"/>
    <lineage>
        <taxon>Bacteria</taxon>
        <taxon>Bacillati</taxon>
        <taxon>Actinomycetota</taxon>
        <taxon>Actinomycetes</taxon>
        <taxon>Streptosporangiales</taxon>
        <taxon>Thermomonosporaceae</taxon>
        <taxon>Actinoallomurus</taxon>
    </lineage>
</organism>
<evidence type="ECO:0000256" key="5">
    <source>
        <dbReference type="ARBA" id="ARBA00022692"/>
    </source>
</evidence>
<evidence type="ECO:0000313" key="13">
    <source>
        <dbReference type="EMBL" id="TQM01457.1"/>
    </source>
</evidence>
<dbReference type="SUPFAM" id="SSF144083">
    <property type="entry name" value="Magnesium transport protein CorA, transmembrane region"/>
    <property type="match status" value="1"/>
</dbReference>
<dbReference type="InterPro" id="IPR045861">
    <property type="entry name" value="CorA_cytoplasmic_dom"/>
</dbReference>
<dbReference type="PANTHER" id="PTHR46494">
    <property type="entry name" value="CORA FAMILY METAL ION TRANSPORTER (EUROFUNG)"/>
    <property type="match status" value="1"/>
</dbReference>
<dbReference type="GO" id="GO:0015095">
    <property type="term" value="F:magnesium ion transmembrane transporter activity"/>
    <property type="evidence" value="ECO:0007669"/>
    <property type="project" value="UniProtKB-UniRule"/>
</dbReference>
<protein>
    <recommendedName>
        <fullName evidence="12">Magnesium transport protein CorA</fullName>
    </recommendedName>
</protein>
<keyword evidence="9 12" id="KW-0472">Membrane</keyword>
<dbReference type="InterPro" id="IPR045863">
    <property type="entry name" value="CorA_TM1_TM2"/>
</dbReference>
<evidence type="ECO:0000256" key="12">
    <source>
        <dbReference type="RuleBase" id="RU362010"/>
    </source>
</evidence>
<keyword evidence="3 12" id="KW-0813">Transport</keyword>
<keyword evidence="7 12" id="KW-1133">Transmembrane helix</keyword>
<evidence type="ECO:0000256" key="6">
    <source>
        <dbReference type="ARBA" id="ARBA00022842"/>
    </source>
</evidence>
<dbReference type="Pfam" id="PF01544">
    <property type="entry name" value="CorA"/>
    <property type="match status" value="1"/>
</dbReference>
<dbReference type="FunFam" id="1.20.58.340:FF:000004">
    <property type="entry name" value="Magnesium transport protein CorA"/>
    <property type="match status" value="1"/>
</dbReference>
<evidence type="ECO:0000256" key="2">
    <source>
        <dbReference type="ARBA" id="ARBA00009765"/>
    </source>
</evidence>
<evidence type="ECO:0000256" key="10">
    <source>
        <dbReference type="ARBA" id="ARBA00034269"/>
    </source>
</evidence>
<evidence type="ECO:0000256" key="3">
    <source>
        <dbReference type="ARBA" id="ARBA00022448"/>
    </source>
</evidence>